<keyword evidence="2 7" id="KW-0378">Hydrolase</keyword>
<evidence type="ECO:0000313" key="11">
    <source>
        <dbReference type="EMBL" id="MCC2618269.1"/>
    </source>
</evidence>
<evidence type="ECO:0000256" key="2">
    <source>
        <dbReference type="ARBA" id="ARBA00022801"/>
    </source>
</evidence>
<dbReference type="InterPro" id="IPR044742">
    <property type="entry name" value="DEAD/DEAH_RhlB"/>
</dbReference>
<dbReference type="InterPro" id="IPR014001">
    <property type="entry name" value="Helicase_ATP-bd"/>
</dbReference>
<dbReference type="SUPFAM" id="SSF52540">
    <property type="entry name" value="P-loop containing nucleoside triphosphate hydrolases"/>
    <property type="match status" value="1"/>
</dbReference>
<evidence type="ECO:0000313" key="12">
    <source>
        <dbReference type="Proteomes" id="UP001520878"/>
    </source>
</evidence>
<evidence type="ECO:0000256" key="7">
    <source>
        <dbReference type="RuleBase" id="RU000492"/>
    </source>
</evidence>
<dbReference type="PANTHER" id="PTHR47959:SF1">
    <property type="entry name" value="ATP-DEPENDENT RNA HELICASE DBPA"/>
    <property type="match status" value="1"/>
</dbReference>
<dbReference type="InterPro" id="IPR027417">
    <property type="entry name" value="P-loop_NTPase"/>
</dbReference>
<dbReference type="PROSITE" id="PS51195">
    <property type="entry name" value="Q_MOTIF"/>
    <property type="match status" value="1"/>
</dbReference>
<keyword evidence="4 7" id="KW-0067">ATP-binding</keyword>
<keyword evidence="1 7" id="KW-0547">Nucleotide-binding</keyword>
<feature type="domain" description="DEAD-box RNA helicase Q" evidence="10">
    <location>
        <begin position="6"/>
        <end position="34"/>
    </location>
</feature>
<dbReference type="Pfam" id="PF00270">
    <property type="entry name" value="DEAD"/>
    <property type="match status" value="1"/>
</dbReference>
<comment type="caution">
    <text evidence="11">The sequence shown here is derived from an EMBL/GenBank/DDBJ whole genome shotgun (WGS) entry which is preliminary data.</text>
</comment>
<dbReference type="GO" id="GO:0016787">
    <property type="term" value="F:hydrolase activity"/>
    <property type="evidence" value="ECO:0007669"/>
    <property type="project" value="UniProtKB-KW"/>
</dbReference>
<dbReference type="CDD" id="cd00268">
    <property type="entry name" value="DEADc"/>
    <property type="match status" value="1"/>
</dbReference>
<dbReference type="InterPro" id="IPR000629">
    <property type="entry name" value="RNA-helicase_DEAD-box_CS"/>
</dbReference>
<dbReference type="Pfam" id="PF03880">
    <property type="entry name" value="DbpA"/>
    <property type="match status" value="1"/>
</dbReference>
<feature type="domain" description="Helicase ATP-binding" evidence="8">
    <location>
        <begin position="37"/>
        <end position="208"/>
    </location>
</feature>
<dbReference type="PROSITE" id="PS51192">
    <property type="entry name" value="HELICASE_ATP_BIND_1"/>
    <property type="match status" value="1"/>
</dbReference>
<dbReference type="PROSITE" id="PS51194">
    <property type="entry name" value="HELICASE_CTER"/>
    <property type="match status" value="1"/>
</dbReference>
<dbReference type="InterPro" id="IPR001650">
    <property type="entry name" value="Helicase_C-like"/>
</dbReference>
<feature type="short sequence motif" description="Q motif" evidence="6">
    <location>
        <begin position="6"/>
        <end position="34"/>
    </location>
</feature>
<evidence type="ECO:0000256" key="5">
    <source>
        <dbReference type="ARBA" id="ARBA00038437"/>
    </source>
</evidence>
<sequence length="462" mass="50198">MTDAVTRFTELALSPALLDALAANNFVEMTPVQSAALPLMLRGSDVIAQAKTGSGKTLAFALALAQQLDTDSLAPQALVLCPTRELADQVADVIRSTVSRLGNVRVQTLCGGMPMGAQISALKHGAHVIVGTPGRIMDHILKRRLALGELKTLVLDEADRMLDMGFADEMDVIIEHTPTLRQTLLFSATYPASVKQMSARVQRQPHSVVVETLHDAQDIEQRVYRVEESVRLQGLAAVLTDEQADACVVFCNTKLDCQAVEAYLCDRGFAAKALHGDLEQRQRSDVLVQFAQRSINVLVATDVAARGLDIKGIALVVNFQVSQDADTHVHRIGRTGRANEKGLAVTLCSDKEVSALQAIEAHMGRTIKSKGIQSLRFHANRIVQPAWQTVLIDGGKKTKLRPGDIVGALTQDGGIPVEDIGNIKVTANQTYVAVLLRSVKPTLRYLKEGRIKGKRYRAKRLS</sequence>
<proteinExistence type="inferred from homology"/>
<keyword evidence="12" id="KW-1185">Reference proteome</keyword>
<dbReference type="PANTHER" id="PTHR47959">
    <property type="entry name" value="ATP-DEPENDENT RNA HELICASE RHLE-RELATED"/>
    <property type="match status" value="1"/>
</dbReference>
<dbReference type="NCBIfam" id="NF008744">
    <property type="entry name" value="PRK11776.1"/>
    <property type="match status" value="1"/>
</dbReference>
<gene>
    <name evidence="11" type="primary">dbpA</name>
    <name evidence="11" type="ORF">LJ739_18575</name>
</gene>
<organism evidence="11 12">
    <name type="scientific">Fluctibacter halophilus</name>
    <dbReference type="NCBI Taxonomy" id="226011"/>
    <lineage>
        <taxon>Bacteria</taxon>
        <taxon>Pseudomonadati</taxon>
        <taxon>Pseudomonadota</taxon>
        <taxon>Gammaproteobacteria</taxon>
        <taxon>Alteromonadales</taxon>
        <taxon>Alteromonadaceae</taxon>
        <taxon>Fluctibacter</taxon>
    </lineage>
</organism>
<evidence type="ECO:0000256" key="4">
    <source>
        <dbReference type="ARBA" id="ARBA00022840"/>
    </source>
</evidence>
<dbReference type="Gene3D" id="3.40.50.300">
    <property type="entry name" value="P-loop containing nucleotide triphosphate hydrolases"/>
    <property type="match status" value="2"/>
</dbReference>
<dbReference type="PROSITE" id="PS00039">
    <property type="entry name" value="DEAD_ATP_HELICASE"/>
    <property type="match status" value="1"/>
</dbReference>
<reference evidence="11 12" key="1">
    <citation type="submission" date="2021-10" db="EMBL/GenBank/DDBJ databases">
        <title>Draft genome of Aestuariibacter halophilus JC2043.</title>
        <authorList>
            <person name="Emsley S.A."/>
            <person name="Pfannmuller K.M."/>
            <person name="Ushijima B."/>
            <person name="Saw J.H."/>
            <person name="Videau P."/>
        </authorList>
    </citation>
    <scope>NUCLEOTIDE SEQUENCE [LARGE SCALE GENOMIC DNA]</scope>
    <source>
        <strain evidence="11 12">JC2043</strain>
    </source>
</reference>
<dbReference type="RefSeq" id="WP_229163025.1">
    <property type="nucleotide sequence ID" value="NZ_JAJEWP010000009.1"/>
</dbReference>
<evidence type="ECO:0000256" key="6">
    <source>
        <dbReference type="PROSITE-ProRule" id="PRU00552"/>
    </source>
</evidence>
<accession>A0ABS8GCG9</accession>
<evidence type="ECO:0000259" key="9">
    <source>
        <dbReference type="PROSITE" id="PS51194"/>
    </source>
</evidence>
<dbReference type="EMBL" id="JAJEWP010000009">
    <property type="protein sequence ID" value="MCC2618269.1"/>
    <property type="molecule type" value="Genomic_DNA"/>
</dbReference>
<dbReference type="InterPro" id="IPR014014">
    <property type="entry name" value="RNA_helicase_DEAD_Q_motif"/>
</dbReference>
<feature type="domain" description="Helicase C-terminal" evidence="9">
    <location>
        <begin position="218"/>
        <end position="383"/>
    </location>
</feature>
<keyword evidence="3 7" id="KW-0347">Helicase</keyword>
<dbReference type="Proteomes" id="UP001520878">
    <property type="component" value="Unassembled WGS sequence"/>
</dbReference>
<evidence type="ECO:0000259" key="10">
    <source>
        <dbReference type="PROSITE" id="PS51195"/>
    </source>
</evidence>
<dbReference type="InterPro" id="IPR005580">
    <property type="entry name" value="DbpA/CsdA_RNA-bd_dom"/>
</dbReference>
<evidence type="ECO:0000259" key="8">
    <source>
        <dbReference type="PROSITE" id="PS51192"/>
    </source>
</evidence>
<dbReference type="InterPro" id="IPR050079">
    <property type="entry name" value="DEAD_box_RNA_helicase"/>
</dbReference>
<dbReference type="InterPro" id="IPR011545">
    <property type="entry name" value="DEAD/DEAH_box_helicase_dom"/>
</dbReference>
<dbReference type="SMART" id="SM00487">
    <property type="entry name" value="DEXDc"/>
    <property type="match status" value="1"/>
</dbReference>
<dbReference type="InterPro" id="IPR012677">
    <property type="entry name" value="Nucleotide-bd_a/b_plait_sf"/>
</dbReference>
<evidence type="ECO:0000256" key="1">
    <source>
        <dbReference type="ARBA" id="ARBA00022741"/>
    </source>
</evidence>
<name>A0ABS8GCG9_9ALTE</name>
<dbReference type="GO" id="GO:0003724">
    <property type="term" value="F:RNA helicase activity"/>
    <property type="evidence" value="ECO:0007669"/>
    <property type="project" value="UniProtKB-EC"/>
</dbReference>
<dbReference type="CDD" id="cd18787">
    <property type="entry name" value="SF2_C_DEAD"/>
    <property type="match status" value="1"/>
</dbReference>
<protein>
    <submittedName>
        <fullName evidence="11">ATP-dependent RNA helicase DbpA</fullName>
        <ecNumber evidence="11">3.6.4.13</ecNumber>
    </submittedName>
</protein>
<dbReference type="SMART" id="SM00490">
    <property type="entry name" value="HELICc"/>
    <property type="match status" value="1"/>
</dbReference>
<comment type="similarity">
    <text evidence="5 7">Belongs to the DEAD box helicase family.</text>
</comment>
<dbReference type="Gene3D" id="3.30.70.330">
    <property type="match status" value="1"/>
</dbReference>
<dbReference type="Pfam" id="PF00271">
    <property type="entry name" value="Helicase_C"/>
    <property type="match status" value="1"/>
</dbReference>
<evidence type="ECO:0000256" key="3">
    <source>
        <dbReference type="ARBA" id="ARBA00022806"/>
    </source>
</evidence>
<dbReference type="EC" id="3.6.4.13" evidence="11"/>